<feature type="non-terminal residue" evidence="2">
    <location>
        <position position="471"/>
    </location>
</feature>
<sequence>SYRSEQNITHQEVTPGRPKVPAEYDGFGPASPVGNGSVLFKASTRLSPGAISGQELAATNSTNTPWLAYSVSRTGDDAPLLDVSYSITCTGCGSPTTSSGPLLSRTPDAIRENYALPITSDTVPGLRKAVTSPVTLGIRVTATDAAGNVGTSTQATLVLHLVTPTLSISEESNYPTARDPKSPYAYRVQALGYDDLWEPANAAFAGGLPMRVSRFVIRNPYSVPMAVNLVPTGAAGWSLTESWGQVLETDADIIRNVDGLSFPYSYAWDSTGEMALNCVPKADPSLAYPCDTSGGVSATHVLGSPQRWACLPKVTSTSLVSSGVNWDTLAYLAPLSTGNEQEANRAPSGYIIASRTAWRVPAASAGSPGEVVLYVVVPRTRNGLPALDVTGGKYQHLYAYHYGTGLRGTGFCGDGDGGRYFSYNHRRKLESRVLDSVRLSATWPFAFNAVGTYDAGEGKFPALGAPRAVMS</sequence>
<accession>A0A3A8H5C9</accession>
<dbReference type="EMBL" id="RAVZ01000683">
    <property type="protein sequence ID" value="RKG66329.1"/>
    <property type="molecule type" value="Genomic_DNA"/>
</dbReference>
<organism evidence="2 3">
    <name type="scientific">Corallococcus terminator</name>
    <dbReference type="NCBI Taxonomy" id="2316733"/>
    <lineage>
        <taxon>Bacteria</taxon>
        <taxon>Pseudomonadati</taxon>
        <taxon>Myxococcota</taxon>
        <taxon>Myxococcia</taxon>
        <taxon>Myxococcales</taxon>
        <taxon>Cystobacterineae</taxon>
        <taxon>Myxococcaceae</taxon>
        <taxon>Corallococcus</taxon>
    </lineage>
</organism>
<reference evidence="3" key="1">
    <citation type="submission" date="2018-09" db="EMBL/GenBank/DDBJ databases">
        <authorList>
            <person name="Livingstone P.G."/>
            <person name="Whitworth D.E."/>
        </authorList>
    </citation>
    <scope>NUCLEOTIDE SEQUENCE [LARGE SCALE GENOMIC DNA]</scope>
    <source>
        <strain evidence="3">CA054A</strain>
    </source>
</reference>
<gene>
    <name evidence="2" type="ORF">D7V88_41495</name>
</gene>
<dbReference type="Proteomes" id="UP000268094">
    <property type="component" value="Unassembled WGS sequence"/>
</dbReference>
<feature type="region of interest" description="Disordered" evidence="1">
    <location>
        <begin position="1"/>
        <end position="28"/>
    </location>
</feature>
<evidence type="ECO:0000313" key="3">
    <source>
        <dbReference type="Proteomes" id="UP000268094"/>
    </source>
</evidence>
<keyword evidence="3" id="KW-1185">Reference proteome</keyword>
<name>A0A3A8H5C9_9BACT</name>
<protein>
    <submittedName>
        <fullName evidence="2">Uncharacterized protein</fullName>
    </submittedName>
</protein>
<feature type="non-terminal residue" evidence="2">
    <location>
        <position position="1"/>
    </location>
</feature>
<evidence type="ECO:0000313" key="2">
    <source>
        <dbReference type="EMBL" id="RKG66329.1"/>
    </source>
</evidence>
<evidence type="ECO:0000256" key="1">
    <source>
        <dbReference type="SAM" id="MobiDB-lite"/>
    </source>
</evidence>
<comment type="caution">
    <text evidence="2">The sequence shown here is derived from an EMBL/GenBank/DDBJ whole genome shotgun (WGS) entry which is preliminary data.</text>
</comment>
<dbReference type="AlphaFoldDB" id="A0A3A8H5C9"/>
<feature type="compositionally biased region" description="Polar residues" evidence="1">
    <location>
        <begin position="1"/>
        <end position="12"/>
    </location>
</feature>
<proteinExistence type="predicted"/>